<evidence type="ECO:0000256" key="3">
    <source>
        <dbReference type="ARBA" id="ARBA00004804"/>
    </source>
</evidence>
<dbReference type="InterPro" id="IPR006361">
    <property type="entry name" value="Uroporphyrinogen_deCO2ase_HemE"/>
</dbReference>
<evidence type="ECO:0000256" key="11">
    <source>
        <dbReference type="RuleBase" id="RU000554"/>
    </source>
</evidence>
<keyword evidence="8 11" id="KW-0456">Lyase</keyword>
<evidence type="ECO:0000256" key="12">
    <source>
        <dbReference type="RuleBase" id="RU004169"/>
    </source>
</evidence>
<dbReference type="PROSITE" id="PS00906">
    <property type="entry name" value="UROD_1"/>
    <property type="match status" value="1"/>
</dbReference>
<comment type="subcellular location">
    <subcellularLocation>
        <location evidence="2">Plastid</location>
        <location evidence="2">Chloroplast</location>
    </subcellularLocation>
</comment>
<comment type="similarity">
    <text evidence="4 12">Belongs to the uroporphyrinogen decarboxylase family.</text>
</comment>
<evidence type="ECO:0000256" key="10">
    <source>
        <dbReference type="ARBA" id="ARBA00048033"/>
    </source>
</evidence>
<dbReference type="PANTHER" id="PTHR21091">
    <property type="entry name" value="METHYLTETRAHYDROFOLATE:HOMOCYSTEINE METHYLTRANSFERASE RELATED"/>
    <property type="match status" value="1"/>
</dbReference>
<evidence type="ECO:0000256" key="9">
    <source>
        <dbReference type="ARBA" id="ARBA00023244"/>
    </source>
</evidence>
<sequence>MSSMSSRVNLRSMSSRTLLHPRMRIRSGGSRCSSSVSGSSSSSSTVSLTSRPPASTASNDDPILLRAARGERTERAPAWMMRQAGRYQAVYRKLAEKHPSFRTRSETPELIVEISLQPFESFRPDGVILFSDILTPLPAVGIPFEIDNEVGPVLEKTIRSKDDMSMMHDIDLSKVSFTGEALTTLRGHLDGTGATLLGFVGSPFTLGTYIVEGQTSRLYKTVKTMALTEPTLLLDMLDKLAVAVAEYACFQIEAGAQVIQIFDSWGGQLPPTMWESISKPSIVKTINLIKEKHPDVPLTLYANGSGGLLERIASTGVNCVGVDWTVDMADAAKRLPADKAMQGNVDPVVLFADENSIEAAVKDCVKKAQSNGPRGHVLNLGHGVIVGTPEEAVATFFAASKETFYDKM</sequence>
<dbReference type="AlphaFoldDB" id="A0A830HQ81"/>
<accession>A0A830HQ81</accession>
<evidence type="ECO:0000256" key="5">
    <source>
        <dbReference type="ARBA" id="ARBA00011738"/>
    </source>
</evidence>
<proteinExistence type="inferred from homology"/>
<name>A0A830HQ81_9CHLO</name>
<dbReference type="InterPro" id="IPR038071">
    <property type="entry name" value="UROD/MetE-like_sf"/>
</dbReference>
<protein>
    <recommendedName>
        <fullName evidence="6 11">Uroporphyrinogen decarboxylase</fullName>
        <ecNumber evidence="6 11">4.1.1.37</ecNumber>
    </recommendedName>
</protein>
<comment type="caution">
    <text evidence="16">The sequence shown here is derived from an EMBL/GenBank/DDBJ whole genome shotgun (WGS) entry which is preliminary data.</text>
</comment>
<evidence type="ECO:0000313" key="16">
    <source>
        <dbReference type="EMBL" id="GHP08893.1"/>
    </source>
</evidence>
<dbReference type="PANTHER" id="PTHR21091:SF167">
    <property type="entry name" value="UROPORPHYRINOGEN DECARBOXYLASE 1, CHLOROPLASTIC"/>
    <property type="match status" value="1"/>
</dbReference>
<dbReference type="EMBL" id="BNJQ01000022">
    <property type="protein sequence ID" value="GHP08893.1"/>
    <property type="molecule type" value="Genomic_DNA"/>
</dbReference>
<evidence type="ECO:0000259" key="14">
    <source>
        <dbReference type="PROSITE" id="PS00906"/>
    </source>
</evidence>
<keyword evidence="17" id="KW-1185">Reference proteome</keyword>
<organism evidence="16 17">
    <name type="scientific">Pycnococcus provasolii</name>
    <dbReference type="NCBI Taxonomy" id="41880"/>
    <lineage>
        <taxon>Eukaryota</taxon>
        <taxon>Viridiplantae</taxon>
        <taxon>Chlorophyta</taxon>
        <taxon>Pseudoscourfieldiophyceae</taxon>
        <taxon>Pseudoscourfieldiales</taxon>
        <taxon>Pycnococcaceae</taxon>
        <taxon>Pycnococcus</taxon>
    </lineage>
</organism>
<dbReference type="NCBIfam" id="TIGR01464">
    <property type="entry name" value="hemE"/>
    <property type="match status" value="1"/>
</dbReference>
<evidence type="ECO:0000256" key="7">
    <source>
        <dbReference type="ARBA" id="ARBA00022793"/>
    </source>
</evidence>
<gene>
    <name evidence="16" type="ORF">PPROV_000763000</name>
</gene>
<comment type="pathway">
    <text evidence="3 11">Porphyrin-containing compound metabolism; protoporphyrin-IX biosynthesis; coproporphyrinogen-III from 5-aminolevulinate: step 4/4.</text>
</comment>
<evidence type="ECO:0000259" key="15">
    <source>
        <dbReference type="PROSITE" id="PS00907"/>
    </source>
</evidence>
<dbReference type="GO" id="GO:0009507">
    <property type="term" value="C:chloroplast"/>
    <property type="evidence" value="ECO:0007669"/>
    <property type="project" value="UniProtKB-SubCell"/>
</dbReference>
<evidence type="ECO:0000256" key="8">
    <source>
        <dbReference type="ARBA" id="ARBA00023239"/>
    </source>
</evidence>
<dbReference type="CDD" id="cd00717">
    <property type="entry name" value="URO-D"/>
    <property type="match status" value="1"/>
</dbReference>
<dbReference type="UniPathway" id="UPA00251">
    <property type="reaction ID" value="UER00321"/>
</dbReference>
<comment type="subunit">
    <text evidence="5">Homodimer.</text>
</comment>
<comment type="catalytic activity">
    <reaction evidence="10 11">
        <text>uroporphyrinogen III + 4 H(+) = coproporphyrinogen III + 4 CO2</text>
        <dbReference type="Rhea" id="RHEA:19865"/>
        <dbReference type="ChEBI" id="CHEBI:15378"/>
        <dbReference type="ChEBI" id="CHEBI:16526"/>
        <dbReference type="ChEBI" id="CHEBI:57308"/>
        <dbReference type="ChEBI" id="CHEBI:57309"/>
        <dbReference type="EC" id="4.1.1.37"/>
    </reaction>
</comment>
<dbReference type="Pfam" id="PF01208">
    <property type="entry name" value="URO-D"/>
    <property type="match status" value="1"/>
</dbReference>
<dbReference type="FunFam" id="3.20.20.210:FF:000006">
    <property type="entry name" value="Uroporphyrinogen decarboxylase"/>
    <property type="match status" value="1"/>
</dbReference>
<dbReference type="Gene3D" id="3.20.20.210">
    <property type="match status" value="1"/>
</dbReference>
<evidence type="ECO:0000256" key="6">
    <source>
        <dbReference type="ARBA" id="ARBA00012288"/>
    </source>
</evidence>
<dbReference type="OrthoDB" id="339900at2759"/>
<evidence type="ECO:0000313" key="17">
    <source>
        <dbReference type="Proteomes" id="UP000660262"/>
    </source>
</evidence>
<keyword evidence="9 11" id="KW-0627">Porphyrin biosynthesis</keyword>
<evidence type="ECO:0000256" key="13">
    <source>
        <dbReference type="SAM" id="MobiDB-lite"/>
    </source>
</evidence>
<feature type="compositionally biased region" description="Polar residues" evidence="13">
    <location>
        <begin position="1"/>
        <end position="17"/>
    </location>
</feature>
<keyword evidence="7 11" id="KW-0210">Decarboxylase</keyword>
<evidence type="ECO:0000256" key="4">
    <source>
        <dbReference type="ARBA" id="ARBA00009935"/>
    </source>
</evidence>
<feature type="region of interest" description="Disordered" evidence="13">
    <location>
        <begin position="1"/>
        <end position="63"/>
    </location>
</feature>
<dbReference type="GO" id="GO:0006782">
    <property type="term" value="P:protoporphyrinogen IX biosynthetic process"/>
    <property type="evidence" value="ECO:0007669"/>
    <property type="project" value="UniProtKB-UniPathway"/>
</dbReference>
<evidence type="ECO:0000256" key="1">
    <source>
        <dbReference type="ARBA" id="ARBA00002448"/>
    </source>
</evidence>
<feature type="domain" description="Uroporphyrinogen decarboxylase (URO-D)" evidence="14">
    <location>
        <begin position="77"/>
        <end position="86"/>
    </location>
</feature>
<feature type="domain" description="Uroporphyrinogen decarboxylase (URO-D)" evidence="15">
    <location>
        <begin position="197"/>
        <end position="213"/>
    </location>
</feature>
<evidence type="ECO:0000256" key="2">
    <source>
        <dbReference type="ARBA" id="ARBA00004229"/>
    </source>
</evidence>
<reference evidence="16" key="1">
    <citation type="submission" date="2020-10" db="EMBL/GenBank/DDBJ databases">
        <title>Unveiling of a novel bifunctional photoreceptor, Dualchrome1, isolated from a cosmopolitan green alga.</title>
        <authorList>
            <person name="Suzuki S."/>
            <person name="Kawachi M."/>
        </authorList>
    </citation>
    <scope>NUCLEOTIDE SEQUENCE</scope>
    <source>
        <strain evidence="16">NIES 2893</strain>
    </source>
</reference>
<comment type="function">
    <text evidence="1">Catalyzes the decarboxylation of four acetate groups of uroporphyrinogen-III to yield coproporphyrinogen-III.</text>
</comment>
<dbReference type="SUPFAM" id="SSF51726">
    <property type="entry name" value="UROD/MetE-like"/>
    <property type="match status" value="1"/>
</dbReference>
<dbReference type="PROSITE" id="PS00907">
    <property type="entry name" value="UROD_2"/>
    <property type="match status" value="1"/>
</dbReference>
<dbReference type="InterPro" id="IPR000257">
    <property type="entry name" value="Uroporphyrinogen_deCOase"/>
</dbReference>
<dbReference type="GO" id="GO:0004853">
    <property type="term" value="F:uroporphyrinogen decarboxylase activity"/>
    <property type="evidence" value="ECO:0007669"/>
    <property type="project" value="UniProtKB-EC"/>
</dbReference>
<feature type="compositionally biased region" description="Low complexity" evidence="13">
    <location>
        <begin position="26"/>
        <end position="51"/>
    </location>
</feature>
<dbReference type="Proteomes" id="UP000660262">
    <property type="component" value="Unassembled WGS sequence"/>
</dbReference>
<dbReference type="EC" id="4.1.1.37" evidence="6 11"/>